<dbReference type="GeneID" id="38127885"/>
<evidence type="ECO:0000259" key="8">
    <source>
        <dbReference type="Pfam" id="PF08600"/>
    </source>
</evidence>
<proteinExistence type="predicted"/>
<protein>
    <recommendedName>
        <fullName evidence="11">C3HC-type domain-containing protein</fullName>
    </recommendedName>
</protein>
<evidence type="ECO:0000256" key="4">
    <source>
        <dbReference type="ARBA" id="ARBA00022833"/>
    </source>
</evidence>
<evidence type="ECO:0000313" key="9">
    <source>
        <dbReference type="EMBL" id="RHZ62142.1"/>
    </source>
</evidence>
<dbReference type="PANTHER" id="PTHR15835:SF6">
    <property type="entry name" value="ZINC FINGER C3HC-TYPE PROTEIN 1"/>
    <property type="match status" value="1"/>
</dbReference>
<dbReference type="Pfam" id="PF07967">
    <property type="entry name" value="zf-C3HC"/>
    <property type="match status" value="1"/>
</dbReference>
<dbReference type="EMBL" id="NKHU02000039">
    <property type="protein sequence ID" value="RHZ62142.1"/>
    <property type="molecule type" value="Genomic_DNA"/>
</dbReference>
<evidence type="ECO:0000256" key="6">
    <source>
        <dbReference type="SAM" id="MobiDB-lite"/>
    </source>
</evidence>
<feature type="region of interest" description="Disordered" evidence="6">
    <location>
        <begin position="14"/>
        <end position="42"/>
    </location>
</feature>
<keyword evidence="5" id="KW-0539">Nucleus</keyword>
<dbReference type="OrthoDB" id="2592092at2759"/>
<evidence type="ECO:0008006" key="11">
    <source>
        <dbReference type="Google" id="ProtNLM"/>
    </source>
</evidence>
<keyword evidence="4" id="KW-0862">Zinc</keyword>
<dbReference type="GO" id="GO:0008270">
    <property type="term" value="F:zinc ion binding"/>
    <property type="evidence" value="ECO:0007669"/>
    <property type="project" value="UniProtKB-KW"/>
</dbReference>
<accession>A0A397HGF7</accession>
<gene>
    <name evidence="9" type="ORF">CDV56_105911</name>
</gene>
<dbReference type="GO" id="GO:0005634">
    <property type="term" value="C:nucleus"/>
    <property type="evidence" value="ECO:0007669"/>
    <property type="project" value="UniProtKB-SubCell"/>
</dbReference>
<feature type="domain" description="NuBaID C-terminal" evidence="8">
    <location>
        <begin position="312"/>
        <end position="408"/>
    </location>
</feature>
<feature type="domain" description="C3HC-type" evidence="7">
    <location>
        <begin position="92"/>
        <end position="233"/>
    </location>
</feature>
<evidence type="ECO:0000313" key="10">
    <source>
        <dbReference type="Proteomes" id="UP000215305"/>
    </source>
</evidence>
<dbReference type="InterPro" id="IPR012935">
    <property type="entry name" value="NuBaID_N"/>
</dbReference>
<dbReference type="STRING" id="41047.A0A397HGF7"/>
<evidence type="ECO:0000256" key="3">
    <source>
        <dbReference type="ARBA" id="ARBA00022771"/>
    </source>
</evidence>
<feature type="region of interest" description="Disordered" evidence="6">
    <location>
        <begin position="259"/>
        <end position="302"/>
    </location>
</feature>
<evidence type="ECO:0000256" key="5">
    <source>
        <dbReference type="ARBA" id="ARBA00023242"/>
    </source>
</evidence>
<dbReference type="VEuPathDB" id="FungiDB:CDV56_105911"/>
<comment type="subcellular location">
    <subcellularLocation>
        <location evidence="1">Nucleus</location>
    </subcellularLocation>
</comment>
<dbReference type="Proteomes" id="UP000215305">
    <property type="component" value="Unassembled WGS sequence"/>
</dbReference>
<evidence type="ECO:0000256" key="1">
    <source>
        <dbReference type="ARBA" id="ARBA00004123"/>
    </source>
</evidence>
<feature type="compositionally biased region" description="Low complexity" evidence="6">
    <location>
        <begin position="274"/>
        <end position="287"/>
    </location>
</feature>
<dbReference type="Pfam" id="PF08600">
    <property type="entry name" value="NuBaID_C"/>
    <property type="match status" value="1"/>
</dbReference>
<comment type="caution">
    <text evidence="9">The sequence shown here is derived from an EMBL/GenBank/DDBJ whole genome shotgun (WGS) entry which is preliminary data.</text>
</comment>
<dbReference type="InterPro" id="IPR013909">
    <property type="entry name" value="NuBaID_C"/>
</dbReference>
<dbReference type="RefSeq" id="XP_026616658.1">
    <property type="nucleotide sequence ID" value="XM_026759530.1"/>
</dbReference>
<dbReference type="PANTHER" id="PTHR15835">
    <property type="entry name" value="NUCLEAR-INTERACTING PARTNER OF ALK"/>
    <property type="match status" value="1"/>
</dbReference>
<sequence>MSYAVETKKRKFHRVLESLTKPSTAEPSSKKTPATPTTARERFPADLSIKKVRLSSQDESDFAAARRSMLKVARPSSRDSSVSSTTRPSFVPWDRERFLERLETFRRVDRWSPKPAAISEVEWAKRGWICTDVSRVTCVGGCGGSVVVKLPDELDELDGYDLEKVQERKEVRAKLVEEYVSLLVKGHGEHCPWRNKGCDATIHRLPLTNTDTAIASLQKRYSNITKIADKLPAGDIIQTPESFNLDDVLKILPREGFETGGGLQSTESQDRQQDQSQAQSQDQLLEQDSNEQTREESSQVVLQESKPINRTAFALAFFGWDAVSNETAGLVGCSACFRRLGLWMYKPKDNGDATVYDALDVANEHMEYCPWISGKAQSGTGKSTEKQAELRIGWELLVQALKVKHRRQVRSTASMDTLRAVSETPSGDFPAVDEVNEEQKKASDREWWAKLRRMRQVLNVKSQTKKSVVP</sequence>
<organism evidence="9 10">
    <name type="scientific">Aspergillus thermomutatus</name>
    <name type="common">Neosartorya pseudofischeri</name>
    <dbReference type="NCBI Taxonomy" id="41047"/>
    <lineage>
        <taxon>Eukaryota</taxon>
        <taxon>Fungi</taxon>
        <taxon>Dikarya</taxon>
        <taxon>Ascomycota</taxon>
        <taxon>Pezizomycotina</taxon>
        <taxon>Eurotiomycetes</taxon>
        <taxon>Eurotiomycetidae</taxon>
        <taxon>Eurotiales</taxon>
        <taxon>Aspergillaceae</taxon>
        <taxon>Aspergillus</taxon>
        <taxon>Aspergillus subgen. Fumigati</taxon>
    </lineage>
</organism>
<name>A0A397HGF7_ASPTH</name>
<dbReference type="AlphaFoldDB" id="A0A397HGF7"/>
<keyword evidence="10" id="KW-1185">Reference proteome</keyword>
<reference evidence="9" key="1">
    <citation type="submission" date="2018-08" db="EMBL/GenBank/DDBJ databases">
        <title>Draft genome sequence of azole-resistant Aspergillus thermomutatus (Neosartorya pseudofischeri) strain HMR AF 39, isolated from a human nasal aspirate.</title>
        <authorList>
            <person name="Parent-Michaud M."/>
            <person name="Dufresne P.J."/>
            <person name="Fournier E."/>
            <person name="Martineau C."/>
            <person name="Moreira S."/>
            <person name="Perkins V."/>
            <person name="De Repentigny L."/>
            <person name="Dufresne S.F."/>
        </authorList>
    </citation>
    <scope>NUCLEOTIDE SEQUENCE [LARGE SCALE GENOMIC DNA]</scope>
    <source>
        <strain evidence="9">HMR AF 39</strain>
    </source>
</reference>
<keyword evidence="2" id="KW-0479">Metal-binding</keyword>
<keyword evidence="3" id="KW-0863">Zinc-finger</keyword>
<evidence type="ECO:0000256" key="2">
    <source>
        <dbReference type="ARBA" id="ARBA00022723"/>
    </source>
</evidence>
<evidence type="ECO:0000259" key="7">
    <source>
        <dbReference type="Pfam" id="PF07967"/>
    </source>
</evidence>
<feature type="compositionally biased region" description="Low complexity" evidence="6">
    <location>
        <begin position="26"/>
        <end position="38"/>
    </location>
</feature>